<evidence type="ECO:0000256" key="4">
    <source>
        <dbReference type="ARBA" id="ARBA00022801"/>
    </source>
</evidence>
<evidence type="ECO:0000256" key="5">
    <source>
        <dbReference type="ARBA" id="ARBA00022833"/>
    </source>
</evidence>
<keyword evidence="8" id="KW-1185">Reference proteome</keyword>
<evidence type="ECO:0000313" key="8">
    <source>
        <dbReference type="Proteomes" id="UP001371224"/>
    </source>
</evidence>
<dbReference type="Gene3D" id="1.10.150.900">
    <property type="match status" value="1"/>
</dbReference>
<keyword evidence="3" id="KW-0479">Metal-binding</keyword>
<dbReference type="Gene3D" id="3.30.70.360">
    <property type="match status" value="1"/>
</dbReference>
<dbReference type="SUPFAM" id="SSF53187">
    <property type="entry name" value="Zn-dependent exopeptidases"/>
    <property type="match status" value="1"/>
</dbReference>
<evidence type="ECO:0000313" key="7">
    <source>
        <dbReference type="EMBL" id="MEJ1088116.1"/>
    </source>
</evidence>
<protein>
    <submittedName>
        <fullName evidence="7">M20/M25/M40 family metallo-hydrolase</fullName>
    </submittedName>
</protein>
<dbReference type="PANTHER" id="PTHR45962:SF1">
    <property type="entry name" value="N-FATTY-ACYL-AMINO ACID SYNTHASE_HYDROLASE PM20D1"/>
    <property type="match status" value="1"/>
</dbReference>
<dbReference type="InterPro" id="IPR011650">
    <property type="entry name" value="Peptidase_M20_dimer"/>
</dbReference>
<dbReference type="SUPFAM" id="SSF55031">
    <property type="entry name" value="Bacterial exopeptidase dimerisation domain"/>
    <property type="match status" value="1"/>
</dbReference>
<evidence type="ECO:0000256" key="3">
    <source>
        <dbReference type="ARBA" id="ARBA00022723"/>
    </source>
</evidence>
<sequence>MPESNDASATVRPGIAERLSQMIQLPTVSAELDQRGHEPFAAFERLIVELYPLVHEHLALEKHTDYGLLFRWKGRSGTADAPVVLMAHYDVVPVDQSDAWTHSPFEGRIADGRVYGRGTLDDKGPLIVILEAAENLLADGFTPARDVYLSFGGNEETFGAAAQAISASFQQRGITPWIVIDEGGAVVDAPLPFVPGRSAMVGVGEKGVLSIRLTARGDGGHASAPPTLTAVRRVARAVNRLGPGTFRARAPRAISRMLTQLASQTPGPARHLLRVLGAVPFLTARVFAALGGEPAALVRTTVAPTMQSGGTAANVLPSQASATVNLRIALGETVDATVLRVRDRISDPLVAIEVLEGSEPSPESATDNAQFALIAEALNVSHPDAPAVPYVMMAATDSRHFHRFTPAVYRFAPLEMSNAQRASIHGVDENVEIAALERGERFHRELLRRMQ</sequence>
<dbReference type="InterPro" id="IPR036264">
    <property type="entry name" value="Bact_exopeptidase_dim_dom"/>
</dbReference>
<dbReference type="InterPro" id="IPR002933">
    <property type="entry name" value="Peptidase_M20"/>
</dbReference>
<reference evidence="7 8" key="1">
    <citation type="submission" date="2024-02" db="EMBL/GenBank/DDBJ databases">
        <authorList>
            <person name="Saticioglu I.B."/>
        </authorList>
    </citation>
    <scope>NUCLEOTIDE SEQUENCE [LARGE SCALE GENOMIC DNA]</scope>
    <source>
        <strain evidence="7 8">Mu-80</strain>
    </source>
</reference>
<dbReference type="Gene3D" id="3.40.630.10">
    <property type="entry name" value="Zn peptidases"/>
    <property type="match status" value="1"/>
</dbReference>
<comment type="caution">
    <text evidence="7">The sequence shown here is derived from an EMBL/GenBank/DDBJ whole genome shotgun (WGS) entry which is preliminary data.</text>
</comment>
<comment type="similarity">
    <text evidence="1">Belongs to the peptidase M20A family.</text>
</comment>
<dbReference type="PANTHER" id="PTHR45962">
    <property type="entry name" value="N-FATTY-ACYL-AMINO ACID SYNTHASE/HYDROLASE PM20D1"/>
    <property type="match status" value="1"/>
</dbReference>
<keyword evidence="4" id="KW-0378">Hydrolase</keyword>
<keyword evidence="5" id="KW-0862">Zinc</keyword>
<keyword evidence="2" id="KW-0645">Protease</keyword>
<dbReference type="Pfam" id="PF01546">
    <property type="entry name" value="Peptidase_M20"/>
    <property type="match status" value="1"/>
</dbReference>
<dbReference type="RefSeq" id="WP_337331785.1">
    <property type="nucleotide sequence ID" value="NZ_JBBDGM010000005.1"/>
</dbReference>
<name>A0ABU8L9X6_9MICO</name>
<feature type="domain" description="Peptidase M20 dimerisation" evidence="6">
    <location>
        <begin position="203"/>
        <end position="350"/>
    </location>
</feature>
<evidence type="ECO:0000256" key="1">
    <source>
        <dbReference type="ARBA" id="ARBA00006247"/>
    </source>
</evidence>
<accession>A0ABU8L9X6</accession>
<dbReference type="Pfam" id="PF07687">
    <property type="entry name" value="M20_dimer"/>
    <property type="match status" value="1"/>
</dbReference>
<proteinExistence type="inferred from homology"/>
<dbReference type="InterPro" id="IPR047177">
    <property type="entry name" value="Pept_M20A"/>
</dbReference>
<gene>
    <name evidence="7" type="ORF">WDU99_07285</name>
</gene>
<dbReference type="Proteomes" id="UP001371224">
    <property type="component" value="Unassembled WGS sequence"/>
</dbReference>
<organism evidence="7 8">
    <name type="scientific">Microbacterium bandirmense</name>
    <dbReference type="NCBI Taxonomy" id="3122050"/>
    <lineage>
        <taxon>Bacteria</taxon>
        <taxon>Bacillati</taxon>
        <taxon>Actinomycetota</taxon>
        <taxon>Actinomycetes</taxon>
        <taxon>Micrococcales</taxon>
        <taxon>Microbacteriaceae</taxon>
        <taxon>Microbacterium</taxon>
    </lineage>
</organism>
<dbReference type="EMBL" id="JBBDGM010000005">
    <property type="protein sequence ID" value="MEJ1088116.1"/>
    <property type="molecule type" value="Genomic_DNA"/>
</dbReference>
<evidence type="ECO:0000259" key="6">
    <source>
        <dbReference type="Pfam" id="PF07687"/>
    </source>
</evidence>
<evidence type="ECO:0000256" key="2">
    <source>
        <dbReference type="ARBA" id="ARBA00022670"/>
    </source>
</evidence>